<dbReference type="Pfam" id="PF25929">
    <property type="entry name" value="DUF7974"/>
    <property type="match status" value="1"/>
</dbReference>
<dbReference type="AlphaFoldDB" id="A0A285MZR7"/>
<proteinExistence type="predicted"/>
<gene>
    <name evidence="3" type="ORF">SAMN06269185_0082</name>
</gene>
<sequence length="182" mass="20847">MRRIYDSEALRRDDDAFTPNERDDDDRPQSLRSINGGAWSRRLLPQRLCFRAIGVEISTPRTEFPEGEPIPFAVTMKNALPVPVSIRTNSPLLWTWNVDGDEEAARVPLRDPPDESGTFAFDRGERKQFRKRWRQLFRVTESEWEPAAPGEYTIGAGINVDDPAEKGLYDETTIRIVPDSSR</sequence>
<feature type="domain" description="DUF7974" evidence="2">
    <location>
        <begin position="42"/>
        <end position="177"/>
    </location>
</feature>
<accession>A0A285MZR7</accession>
<name>A0A285MZR7_NATPI</name>
<keyword evidence="4" id="KW-1185">Reference proteome</keyword>
<evidence type="ECO:0000259" key="2">
    <source>
        <dbReference type="Pfam" id="PF25929"/>
    </source>
</evidence>
<organism evidence="3 4">
    <name type="scientific">Natronoarchaeum philippinense</name>
    <dbReference type="NCBI Taxonomy" id="558529"/>
    <lineage>
        <taxon>Archaea</taxon>
        <taxon>Methanobacteriati</taxon>
        <taxon>Methanobacteriota</taxon>
        <taxon>Stenosarchaea group</taxon>
        <taxon>Halobacteria</taxon>
        <taxon>Halobacteriales</taxon>
        <taxon>Natronoarchaeaceae</taxon>
    </lineage>
</organism>
<dbReference type="EMBL" id="OBEJ01000001">
    <property type="protein sequence ID" value="SNZ02679.1"/>
    <property type="molecule type" value="Genomic_DNA"/>
</dbReference>
<dbReference type="InterPro" id="IPR058280">
    <property type="entry name" value="DUF7974"/>
</dbReference>
<evidence type="ECO:0000256" key="1">
    <source>
        <dbReference type="SAM" id="MobiDB-lite"/>
    </source>
</evidence>
<feature type="region of interest" description="Disordered" evidence="1">
    <location>
        <begin position="1"/>
        <end position="33"/>
    </location>
</feature>
<feature type="compositionally biased region" description="Basic and acidic residues" evidence="1">
    <location>
        <begin position="1"/>
        <end position="15"/>
    </location>
</feature>
<dbReference type="Proteomes" id="UP000219453">
    <property type="component" value="Unassembled WGS sequence"/>
</dbReference>
<dbReference type="RefSeq" id="WP_097007146.1">
    <property type="nucleotide sequence ID" value="NZ_OBEJ01000001.1"/>
</dbReference>
<protein>
    <recommendedName>
        <fullName evidence="2">DUF7974 domain-containing protein</fullName>
    </recommendedName>
</protein>
<reference evidence="4" key="1">
    <citation type="submission" date="2017-09" db="EMBL/GenBank/DDBJ databases">
        <authorList>
            <person name="Varghese N."/>
            <person name="Submissions S."/>
        </authorList>
    </citation>
    <scope>NUCLEOTIDE SEQUENCE [LARGE SCALE GENOMIC DNA]</scope>
    <source>
        <strain evidence="4">DSM 27208</strain>
    </source>
</reference>
<dbReference type="OrthoDB" id="196304at2157"/>
<evidence type="ECO:0000313" key="3">
    <source>
        <dbReference type="EMBL" id="SNZ02679.1"/>
    </source>
</evidence>
<evidence type="ECO:0000313" key="4">
    <source>
        <dbReference type="Proteomes" id="UP000219453"/>
    </source>
</evidence>